<dbReference type="Pfam" id="PF13663">
    <property type="entry name" value="DUF4148"/>
    <property type="match status" value="1"/>
</dbReference>
<proteinExistence type="predicted"/>
<evidence type="ECO:0000313" key="2">
    <source>
        <dbReference type="EMBL" id="MFC7410383.1"/>
    </source>
</evidence>
<evidence type="ECO:0000256" key="1">
    <source>
        <dbReference type="SAM" id="SignalP"/>
    </source>
</evidence>
<protein>
    <submittedName>
        <fullName evidence="2">DUF4148 domain-containing protein</fullName>
    </submittedName>
</protein>
<sequence>MNAMQKFSLAASLVMIMPLAAQANSLTHDVGGEAGFTFHPDHVASTLTRAAVRAEIETARKDGTLALLQRGIPLPGKVVGPSKSRADVIAELEKARRTGWVPLSGEQ</sequence>
<organism evidence="2 3">
    <name type="scientific">Hydrogenophaga atypica</name>
    <dbReference type="NCBI Taxonomy" id="249409"/>
    <lineage>
        <taxon>Bacteria</taxon>
        <taxon>Pseudomonadati</taxon>
        <taxon>Pseudomonadota</taxon>
        <taxon>Betaproteobacteria</taxon>
        <taxon>Burkholderiales</taxon>
        <taxon>Comamonadaceae</taxon>
        <taxon>Hydrogenophaga</taxon>
    </lineage>
</organism>
<dbReference type="EMBL" id="JBHTCA010000014">
    <property type="protein sequence ID" value="MFC7410383.1"/>
    <property type="molecule type" value="Genomic_DNA"/>
</dbReference>
<dbReference type="Proteomes" id="UP001596501">
    <property type="component" value="Unassembled WGS sequence"/>
</dbReference>
<evidence type="ECO:0000313" key="3">
    <source>
        <dbReference type="Proteomes" id="UP001596501"/>
    </source>
</evidence>
<comment type="caution">
    <text evidence="2">The sequence shown here is derived from an EMBL/GenBank/DDBJ whole genome shotgun (WGS) entry which is preliminary data.</text>
</comment>
<keyword evidence="1" id="KW-0732">Signal</keyword>
<reference evidence="3" key="1">
    <citation type="journal article" date="2019" name="Int. J. Syst. Evol. Microbiol.">
        <title>The Global Catalogue of Microorganisms (GCM) 10K type strain sequencing project: providing services to taxonomists for standard genome sequencing and annotation.</title>
        <authorList>
            <consortium name="The Broad Institute Genomics Platform"/>
            <consortium name="The Broad Institute Genome Sequencing Center for Infectious Disease"/>
            <person name="Wu L."/>
            <person name="Ma J."/>
        </authorList>
    </citation>
    <scope>NUCLEOTIDE SEQUENCE [LARGE SCALE GENOMIC DNA]</scope>
    <source>
        <strain evidence="3">CGMCC 1.12371</strain>
    </source>
</reference>
<keyword evidence="3" id="KW-1185">Reference proteome</keyword>
<dbReference type="RefSeq" id="WP_382225367.1">
    <property type="nucleotide sequence ID" value="NZ_JBHTCA010000014.1"/>
</dbReference>
<accession>A0ABW2QP82</accession>
<gene>
    <name evidence="2" type="ORF">ACFQPB_16075</name>
</gene>
<dbReference type="InterPro" id="IPR025421">
    <property type="entry name" value="DUF4148"/>
</dbReference>
<feature type="signal peptide" evidence="1">
    <location>
        <begin position="1"/>
        <end position="23"/>
    </location>
</feature>
<name>A0ABW2QP82_9BURK</name>
<feature type="chain" id="PRO_5045260751" evidence="1">
    <location>
        <begin position="24"/>
        <end position="107"/>
    </location>
</feature>